<protein>
    <submittedName>
        <fullName evidence="1">YkgJ family cysteine cluster protein</fullName>
    </submittedName>
</protein>
<accession>A0A7Y8CCF2</accession>
<organism evidence="1 2">
    <name type="scientific">Pseudomonas gingeri</name>
    <dbReference type="NCBI Taxonomy" id="117681"/>
    <lineage>
        <taxon>Bacteria</taxon>
        <taxon>Pseudomonadati</taxon>
        <taxon>Pseudomonadota</taxon>
        <taxon>Gammaproteobacteria</taxon>
        <taxon>Pseudomonadales</taxon>
        <taxon>Pseudomonadaceae</taxon>
        <taxon>Pseudomonas</taxon>
    </lineage>
</organism>
<reference evidence="1 2" key="1">
    <citation type="submission" date="2020-04" db="EMBL/GenBank/DDBJ databases">
        <title>Molecular characterization of pseudomonads from Agaricus bisporus reveal novel blotch 2 pathogens in Western Europe.</title>
        <authorList>
            <person name="Taparia T."/>
            <person name="Krijger M."/>
            <person name="Haynes E."/>
            <person name="Elpinstone J.G."/>
            <person name="Noble R."/>
            <person name="Van Der Wolf J."/>
        </authorList>
    </citation>
    <scope>NUCLEOTIDE SEQUENCE [LARGE SCALE GENOMIC DNA]</scope>
    <source>
        <strain evidence="1 2">IPO3738</strain>
    </source>
</reference>
<evidence type="ECO:0000313" key="2">
    <source>
        <dbReference type="Proteomes" id="UP000517547"/>
    </source>
</evidence>
<evidence type="ECO:0000313" key="1">
    <source>
        <dbReference type="EMBL" id="NWC12897.1"/>
    </source>
</evidence>
<dbReference type="Proteomes" id="UP000517547">
    <property type="component" value="Unassembled WGS sequence"/>
</dbReference>
<comment type="caution">
    <text evidence="1">The sequence shown here is derived from an EMBL/GenBank/DDBJ whole genome shotgun (WGS) entry which is preliminary data.</text>
</comment>
<dbReference type="RefSeq" id="WP_042935035.1">
    <property type="nucleotide sequence ID" value="NZ_JACAQE010000001.1"/>
</dbReference>
<gene>
    <name evidence="1" type="ORF">HX845_04490</name>
</gene>
<dbReference type="Pfam" id="PF03692">
    <property type="entry name" value="CxxCxxCC"/>
    <property type="match status" value="1"/>
</dbReference>
<dbReference type="PANTHER" id="PTHR35866:SF1">
    <property type="entry name" value="YKGJ FAMILY CYSTEINE CLUSTER PROTEIN"/>
    <property type="match status" value="1"/>
</dbReference>
<name>A0A7Y8CCF2_9PSED</name>
<dbReference type="InterPro" id="IPR005358">
    <property type="entry name" value="Puta_zinc/iron-chelating_dom"/>
</dbReference>
<sequence length="251" mass="27644">MNTRFSCVGCGKCCNDHYVPLTLDESRQWAADGGTVIVLLEAFLESGHGIAEEQFEHAHRRSVLVASGTTRAWLAVTFAAYNNGPCRHLDADNRCGIYERRPLVCRIYPAEINPHISLRTDRKDCPPESWEQGPELIAGGKPVDRELARLIERSRQADREDIVAKAAICVRLGIATTALKGNGFATYLPDMGAFLEAIEEVAAQRPERHAQQSWAFQLADEDSTRALLAQGASITSSGAGHYRFIPLQPVD</sequence>
<dbReference type="PANTHER" id="PTHR35866">
    <property type="entry name" value="PUTATIVE-RELATED"/>
    <property type="match status" value="1"/>
</dbReference>
<dbReference type="EMBL" id="JACAQE010000001">
    <property type="protein sequence ID" value="NWC12897.1"/>
    <property type="molecule type" value="Genomic_DNA"/>
</dbReference>
<proteinExistence type="predicted"/>
<dbReference type="AlphaFoldDB" id="A0A7Y8CCF2"/>